<evidence type="ECO:0000256" key="14">
    <source>
        <dbReference type="ARBA" id="ARBA00047372"/>
    </source>
</evidence>
<reference evidence="19 20" key="1">
    <citation type="submission" date="2024-03" db="EMBL/GenBank/DDBJ databases">
        <title>Adaptation during the transition from Ophiocordyceps entomopathogen to insect associate is accompanied by gene loss and intensified selection.</title>
        <authorList>
            <person name="Ward C.M."/>
            <person name="Onetto C.A."/>
            <person name="Borneman A.R."/>
        </authorList>
    </citation>
    <scope>NUCLEOTIDE SEQUENCE [LARGE SCALE GENOMIC DNA]</scope>
    <source>
        <strain evidence="19">AWRI1</strain>
        <tissue evidence="19">Single Adult Female</tissue>
    </source>
</reference>
<dbReference type="InterPro" id="IPR058240">
    <property type="entry name" value="rSAM_sf"/>
</dbReference>
<dbReference type="Pfam" id="PF16199">
    <property type="entry name" value="Radical_SAM_C"/>
    <property type="match status" value="1"/>
</dbReference>
<dbReference type="FunFam" id="3.40.630.30:FF:000003">
    <property type="entry name" value="Elongator complex protein 3"/>
    <property type="match status" value="1"/>
</dbReference>
<dbReference type="InterPro" id="IPR007197">
    <property type="entry name" value="rSAM"/>
</dbReference>
<dbReference type="PANTHER" id="PTHR11135:SF0">
    <property type="entry name" value="ELONGATOR COMPLEX PROTEIN 3"/>
    <property type="match status" value="1"/>
</dbReference>
<dbReference type="SFLD" id="SFLDS00029">
    <property type="entry name" value="Radical_SAM"/>
    <property type="match status" value="1"/>
</dbReference>
<keyword evidence="7 15" id="KW-0949">S-adenosyl-L-methionine</keyword>
<evidence type="ECO:0000256" key="11">
    <source>
        <dbReference type="ARBA" id="ARBA00023004"/>
    </source>
</evidence>
<dbReference type="InterPro" id="IPR039661">
    <property type="entry name" value="ELP3"/>
</dbReference>
<dbReference type="GO" id="GO:0051539">
    <property type="term" value="F:4 iron, 4 sulfur cluster binding"/>
    <property type="evidence" value="ECO:0007669"/>
    <property type="project" value="UniProtKB-KW"/>
</dbReference>
<dbReference type="PIRSF" id="PIRSF005669">
    <property type="entry name" value="Hist_AcTrfase_ELP3"/>
    <property type="match status" value="1"/>
</dbReference>
<dbReference type="GO" id="GO:0106261">
    <property type="term" value="F:tRNA uridine(34) acetyltransferase activity"/>
    <property type="evidence" value="ECO:0007669"/>
    <property type="project" value="UniProtKB-EC"/>
</dbReference>
<keyword evidence="10" id="KW-0694">RNA-binding</keyword>
<evidence type="ECO:0000256" key="2">
    <source>
        <dbReference type="ARBA" id="ARBA00005494"/>
    </source>
</evidence>
<keyword evidence="11 16" id="KW-0408">Iron</keyword>
<dbReference type="Gene3D" id="3.40.630.30">
    <property type="match status" value="1"/>
</dbReference>
<proteinExistence type="inferred from homology"/>
<dbReference type="Pfam" id="PF23613">
    <property type="entry name" value="ELP3_N"/>
    <property type="match status" value="1"/>
</dbReference>
<gene>
    <name evidence="19" type="ORF">V9T40_011791</name>
</gene>
<dbReference type="GO" id="GO:0033588">
    <property type="term" value="C:elongator holoenzyme complex"/>
    <property type="evidence" value="ECO:0007669"/>
    <property type="project" value="TreeGrafter"/>
</dbReference>
<dbReference type="Proteomes" id="UP001367676">
    <property type="component" value="Unassembled WGS sequence"/>
</dbReference>
<keyword evidence="5 15" id="KW-0820">tRNA-binding</keyword>
<comment type="caution">
    <text evidence="19">The sequence shown here is derived from an EMBL/GenBank/DDBJ whole genome shotgun (WGS) entry which is preliminary data.</text>
</comment>
<evidence type="ECO:0000256" key="8">
    <source>
        <dbReference type="ARBA" id="ARBA00022694"/>
    </source>
</evidence>
<dbReference type="CDD" id="cd01335">
    <property type="entry name" value="Radical_SAM"/>
    <property type="match status" value="1"/>
</dbReference>
<keyword evidence="8 15" id="KW-0819">tRNA processing</keyword>
<comment type="function">
    <text evidence="15">Catalytic tRNA acetyltransferase subunit of the elongator complex, which is required for multiple tRNA modifications, including mcm5U (5-methoxycarbonylmethyl uridine), mcm5s2U (5-methoxycarbonylmethyl-2-thiouridine), and ncm5U (5-carbamoylmethyl uridine). In the elongator complex, acts as a tRNA uridine(34) acetyltransferase by mediating formation of carboxymethyluridine in the wobble base at position 34 in tRNAs.</text>
</comment>
<dbReference type="SMART" id="SM00729">
    <property type="entry name" value="Elp3"/>
    <property type="match status" value="1"/>
</dbReference>
<dbReference type="InterPro" id="IPR056591">
    <property type="entry name" value="ELP3-like_N"/>
</dbReference>
<dbReference type="SUPFAM" id="SSF55729">
    <property type="entry name" value="Acyl-CoA N-acyltransferases (Nat)"/>
    <property type="match status" value="1"/>
</dbReference>
<evidence type="ECO:0000256" key="9">
    <source>
        <dbReference type="ARBA" id="ARBA00022723"/>
    </source>
</evidence>
<evidence type="ECO:0000259" key="18">
    <source>
        <dbReference type="PROSITE" id="PS51918"/>
    </source>
</evidence>
<dbReference type="EC" id="2.3.1.-" evidence="15"/>
<keyword evidence="20" id="KW-1185">Reference proteome</keyword>
<dbReference type="GO" id="GO:0046872">
    <property type="term" value="F:metal ion binding"/>
    <property type="evidence" value="ECO:0007669"/>
    <property type="project" value="UniProtKB-KW"/>
</dbReference>
<dbReference type="PANTHER" id="PTHR11135">
    <property type="entry name" value="HISTONE ACETYLTRANSFERASE-RELATED"/>
    <property type="match status" value="1"/>
</dbReference>
<dbReference type="PROSITE" id="PS51918">
    <property type="entry name" value="RADICAL_SAM"/>
    <property type="match status" value="1"/>
</dbReference>
<accession>A0AAN9XZU7</accession>
<evidence type="ECO:0000256" key="6">
    <source>
        <dbReference type="ARBA" id="ARBA00022679"/>
    </source>
</evidence>
<comment type="pathway">
    <text evidence="1">tRNA modification; 5-methoxycarbonylmethyl-2-thiouridine-tRNA biosynthesis.</text>
</comment>
<comment type="similarity">
    <text evidence="2 15">Belongs to the ELP3 family.</text>
</comment>
<keyword evidence="9 15" id="KW-0479">Metal-binding</keyword>
<evidence type="ECO:0000313" key="20">
    <source>
        <dbReference type="Proteomes" id="UP001367676"/>
    </source>
</evidence>
<keyword evidence="13 15" id="KW-0012">Acyltransferase</keyword>
<feature type="binding site" evidence="16">
    <location>
        <position position="111"/>
    </location>
    <ligand>
        <name>[4Fe-4S] cluster</name>
        <dbReference type="ChEBI" id="CHEBI:49883"/>
        <note>4Fe-4S-S-AdoMet</note>
    </ligand>
</feature>
<evidence type="ECO:0000256" key="15">
    <source>
        <dbReference type="PIRNR" id="PIRNR005669"/>
    </source>
</evidence>
<dbReference type="GO" id="GO:0000049">
    <property type="term" value="F:tRNA binding"/>
    <property type="evidence" value="ECO:0007669"/>
    <property type="project" value="UniProtKB-KW"/>
</dbReference>
<dbReference type="NCBIfam" id="TIGR01211">
    <property type="entry name" value="ELP3"/>
    <property type="match status" value="1"/>
</dbReference>
<comment type="cofactor">
    <cofactor evidence="15 16">
        <name>[4Fe-4S] cluster</name>
        <dbReference type="ChEBI" id="CHEBI:49883"/>
    </cofactor>
    <text evidence="15 16">Binds 1 [4Fe-4S] cluster. The cluster is coordinated with 3 cysteines and an exchangeable S-adenosyl-L-methionine.</text>
</comment>
<evidence type="ECO:0000256" key="13">
    <source>
        <dbReference type="ARBA" id="ARBA00023315"/>
    </source>
</evidence>
<evidence type="ECO:0000256" key="1">
    <source>
        <dbReference type="ARBA" id="ARBA00005043"/>
    </source>
</evidence>
<dbReference type="PROSITE" id="PS51186">
    <property type="entry name" value="GNAT"/>
    <property type="match status" value="1"/>
</dbReference>
<name>A0AAN9XZU7_9HEMI</name>
<evidence type="ECO:0000256" key="5">
    <source>
        <dbReference type="ARBA" id="ARBA00022555"/>
    </source>
</evidence>
<evidence type="ECO:0000259" key="17">
    <source>
        <dbReference type="PROSITE" id="PS51186"/>
    </source>
</evidence>
<feature type="domain" description="N-acetyltransferase" evidence="17">
    <location>
        <begin position="395"/>
        <end position="557"/>
    </location>
</feature>
<dbReference type="SFLD" id="SFLDF00344">
    <property type="entry name" value="ELP3-like"/>
    <property type="match status" value="1"/>
</dbReference>
<evidence type="ECO:0000256" key="7">
    <source>
        <dbReference type="ARBA" id="ARBA00022691"/>
    </source>
</evidence>
<dbReference type="GO" id="GO:0002926">
    <property type="term" value="P:tRNA wobble base 5-methoxycarbonylmethyl-2-thiouridinylation"/>
    <property type="evidence" value="ECO:0007669"/>
    <property type="project" value="TreeGrafter"/>
</dbReference>
<dbReference type="InterPro" id="IPR000182">
    <property type="entry name" value="GNAT_dom"/>
</dbReference>
<dbReference type="SFLD" id="SFLDG01086">
    <property type="entry name" value="elongater_protein-like"/>
    <property type="match status" value="1"/>
</dbReference>
<evidence type="ECO:0000256" key="4">
    <source>
        <dbReference type="ARBA" id="ARBA00022485"/>
    </source>
</evidence>
<protein>
    <recommendedName>
        <fullName evidence="3 15">Elongator complex protein 3</fullName>
        <ecNumber evidence="15">2.3.1.-</ecNumber>
    </recommendedName>
</protein>
<dbReference type="InterPro" id="IPR006638">
    <property type="entry name" value="Elp3/MiaA/NifB-like_rSAM"/>
</dbReference>
<evidence type="ECO:0000256" key="12">
    <source>
        <dbReference type="ARBA" id="ARBA00023014"/>
    </source>
</evidence>
<dbReference type="InterPro" id="IPR032432">
    <property type="entry name" value="Radical_SAM_C"/>
</dbReference>
<feature type="binding site" evidence="16">
    <location>
        <position position="108"/>
    </location>
    <ligand>
        <name>[4Fe-4S] cluster</name>
        <dbReference type="ChEBI" id="CHEBI:49883"/>
        <note>4Fe-4S-S-AdoMet</note>
    </ligand>
</feature>
<dbReference type="InterPro" id="IPR034687">
    <property type="entry name" value="ELP3-like"/>
</dbReference>
<dbReference type="AlphaFoldDB" id="A0AAN9XZU7"/>
<keyword evidence="12 15" id="KW-0411">Iron-sulfur</keyword>
<feature type="binding site" evidence="16">
    <location>
        <position position="98"/>
    </location>
    <ligand>
        <name>[4Fe-4S] cluster</name>
        <dbReference type="ChEBI" id="CHEBI:49883"/>
        <note>4Fe-4S-S-AdoMet</note>
    </ligand>
</feature>
<comment type="catalytic activity">
    <reaction evidence="14">
        <text>uridine(34) in tRNA + acetyl-CoA + S-adenosyl-L-methionine + H2O = 5-(carboxymethyl)uridine(34) in tRNA + 5'-deoxyadenosine + L-methionine + CoA + 2 H(+)</text>
        <dbReference type="Rhea" id="RHEA:61020"/>
        <dbReference type="Rhea" id="RHEA-COMP:10407"/>
        <dbReference type="Rhea" id="RHEA-COMP:11727"/>
        <dbReference type="ChEBI" id="CHEBI:15377"/>
        <dbReference type="ChEBI" id="CHEBI:15378"/>
        <dbReference type="ChEBI" id="CHEBI:17319"/>
        <dbReference type="ChEBI" id="CHEBI:57287"/>
        <dbReference type="ChEBI" id="CHEBI:57288"/>
        <dbReference type="ChEBI" id="CHEBI:57844"/>
        <dbReference type="ChEBI" id="CHEBI:59789"/>
        <dbReference type="ChEBI" id="CHEBI:65315"/>
        <dbReference type="ChEBI" id="CHEBI:74882"/>
        <dbReference type="EC" id="2.3.1.311"/>
    </reaction>
    <physiologicalReaction direction="left-to-right" evidence="14">
        <dbReference type="Rhea" id="RHEA:61021"/>
    </physiologicalReaction>
</comment>
<dbReference type="GO" id="GO:0005737">
    <property type="term" value="C:cytoplasm"/>
    <property type="evidence" value="ECO:0007669"/>
    <property type="project" value="TreeGrafter"/>
</dbReference>
<dbReference type="EMBL" id="JBBCAQ010000036">
    <property type="protein sequence ID" value="KAK7575505.1"/>
    <property type="molecule type" value="Genomic_DNA"/>
</dbReference>
<evidence type="ECO:0000256" key="16">
    <source>
        <dbReference type="PIRSR" id="PIRSR005669-1"/>
    </source>
</evidence>
<dbReference type="InterPro" id="IPR016181">
    <property type="entry name" value="Acyl_CoA_acyltransferase"/>
</dbReference>
<feature type="domain" description="Radical SAM core" evidence="18">
    <location>
        <begin position="81"/>
        <end position="371"/>
    </location>
</feature>
<dbReference type="SUPFAM" id="SSF102114">
    <property type="entry name" value="Radical SAM enzymes"/>
    <property type="match status" value="1"/>
</dbReference>
<evidence type="ECO:0000256" key="10">
    <source>
        <dbReference type="ARBA" id="ARBA00022884"/>
    </source>
</evidence>
<dbReference type="Pfam" id="PF04055">
    <property type="entry name" value="Radical_SAM"/>
    <property type="match status" value="1"/>
</dbReference>
<keyword evidence="6 15" id="KW-0808">Transferase</keyword>
<dbReference type="GO" id="GO:0005634">
    <property type="term" value="C:nucleus"/>
    <property type="evidence" value="ECO:0007669"/>
    <property type="project" value="TreeGrafter"/>
</dbReference>
<organism evidence="19 20">
    <name type="scientific">Parthenolecanium corni</name>
    <dbReference type="NCBI Taxonomy" id="536013"/>
    <lineage>
        <taxon>Eukaryota</taxon>
        <taxon>Metazoa</taxon>
        <taxon>Ecdysozoa</taxon>
        <taxon>Arthropoda</taxon>
        <taxon>Hexapoda</taxon>
        <taxon>Insecta</taxon>
        <taxon>Pterygota</taxon>
        <taxon>Neoptera</taxon>
        <taxon>Paraneoptera</taxon>
        <taxon>Hemiptera</taxon>
        <taxon>Sternorrhyncha</taxon>
        <taxon>Coccoidea</taxon>
        <taxon>Coccidae</taxon>
        <taxon>Parthenolecanium</taxon>
    </lineage>
</organism>
<keyword evidence="4" id="KW-0004">4Fe-4S</keyword>
<evidence type="ECO:0000256" key="3">
    <source>
        <dbReference type="ARBA" id="ARBA00020266"/>
    </source>
</evidence>
<sequence length="589" mass="67241">MLVEDTNKTQQQNMVAATAEIIQELIKAQKEQRNVNLNSLKTKIAAKYSLKTTPRLVDIIAAIPRDYQQDLRPKLLAKPIRTASGIAVVAVMCKPHRCPHINMTGNICVYCPGGPDSDFEYSTQSYTGYEPTSMRAIRARYDPYEQTRSRVEQLRQLGHSVDKVEFIIMGGTFMSLPEQYRDYFIRNLHDALSGYRSHGVDDAVKFSERSKTKCIGITIETRPDYCLKRHLSDMLRYGCTRLEIGVQSVYEDVARDTNRGHTVRAVTECFSLSKDSGYKVVAHMMPDLPNVGYERDIAQFKEFFENPAFRADGLKIYPTLVIRGTGLYELWKTGRYKSYPPSVLIDLVARILALVPPWTRVYRVQRDIPMPLVTSGVEHGNLRELALARMKDLGLKCRDVRTREVGIQEIHNKVRPYDVELIRRDYEANGGWETFLSYEDPGQDILIGLLRLRKCSENTFRPELKGASIVRELHVYGSAVPVSFRDPRKFQHHGFGMLLMEEAERITVNEHKNTKLAVISGVGTRDYYRKMGYELEGPYMTKILDNSRNVSNESALISAPSHFNSKPVGMRVNLRLANQIIPNCVEKMI</sequence>
<evidence type="ECO:0000313" key="19">
    <source>
        <dbReference type="EMBL" id="KAK7575505.1"/>
    </source>
</evidence>